<evidence type="ECO:0000256" key="1">
    <source>
        <dbReference type="SAM" id="MobiDB-lite"/>
    </source>
</evidence>
<feature type="compositionally biased region" description="Basic and acidic residues" evidence="1">
    <location>
        <begin position="107"/>
        <end position="116"/>
    </location>
</feature>
<accession>A0AAD5KJG9</accession>
<dbReference type="Proteomes" id="UP000820818">
    <property type="component" value="Linkage Group LG8"/>
</dbReference>
<evidence type="ECO:0000313" key="3">
    <source>
        <dbReference type="Proteomes" id="UP000820818"/>
    </source>
</evidence>
<comment type="caution">
    <text evidence="2">The sequence shown here is derived from an EMBL/GenBank/DDBJ whole genome shotgun (WGS) entry which is preliminary data.</text>
</comment>
<feature type="compositionally biased region" description="Basic and acidic residues" evidence="1">
    <location>
        <begin position="91"/>
        <end position="100"/>
    </location>
</feature>
<keyword evidence="3" id="KW-1185">Reference proteome</keyword>
<evidence type="ECO:0000313" key="2">
    <source>
        <dbReference type="EMBL" id="KAI9553761.1"/>
    </source>
</evidence>
<organism evidence="2 3">
    <name type="scientific">Daphnia sinensis</name>
    <dbReference type="NCBI Taxonomy" id="1820382"/>
    <lineage>
        <taxon>Eukaryota</taxon>
        <taxon>Metazoa</taxon>
        <taxon>Ecdysozoa</taxon>
        <taxon>Arthropoda</taxon>
        <taxon>Crustacea</taxon>
        <taxon>Branchiopoda</taxon>
        <taxon>Diplostraca</taxon>
        <taxon>Cladocera</taxon>
        <taxon>Anomopoda</taxon>
        <taxon>Daphniidae</taxon>
        <taxon>Daphnia</taxon>
        <taxon>Daphnia similis group</taxon>
    </lineage>
</organism>
<proteinExistence type="predicted"/>
<dbReference type="EMBL" id="WJBH02000008">
    <property type="protein sequence ID" value="KAI9553761.1"/>
    <property type="molecule type" value="Genomic_DNA"/>
</dbReference>
<feature type="region of interest" description="Disordered" evidence="1">
    <location>
        <begin position="91"/>
        <end position="118"/>
    </location>
</feature>
<gene>
    <name evidence="2" type="ORF">GHT06_019019</name>
</gene>
<dbReference type="AlphaFoldDB" id="A0AAD5KJG9"/>
<name>A0AAD5KJG9_9CRUS</name>
<sequence>MDLSRRLDIKNIDKFDCTSYQQWKHGLLMELEMVELLDIGEAYEQCPDEIFANDANFEDAINYPIPTNIGALKDWRKKDCIARTMIYHSNDKERQKEERKIKRRKPERNTTGHSNEDGAFIGHKVLRLKITMILTDKTTTEGRLRKIADLESAKRLATIHPQPKDTEQT</sequence>
<reference evidence="2 3" key="1">
    <citation type="submission" date="2022-05" db="EMBL/GenBank/DDBJ databases">
        <title>A multi-omics perspective on studying reproductive biology in Daphnia sinensis.</title>
        <authorList>
            <person name="Jia J."/>
        </authorList>
    </citation>
    <scope>NUCLEOTIDE SEQUENCE [LARGE SCALE GENOMIC DNA]</scope>
    <source>
        <strain evidence="2 3">WSL</strain>
    </source>
</reference>
<protein>
    <submittedName>
        <fullName evidence="2">Uncharacterized protein</fullName>
    </submittedName>
</protein>